<proteinExistence type="predicted"/>
<evidence type="ECO:0000313" key="2">
    <source>
        <dbReference type="Proteomes" id="UP001273935"/>
    </source>
</evidence>
<feature type="non-terminal residue" evidence="1">
    <location>
        <position position="1"/>
    </location>
</feature>
<sequence length="134" mass="14871">AASARQKQAKKRSLRGVNEHFERVFNAAMATQVVFEAPLRAVVKQVRRQKVVKRFRVLPLNYGPAVLEPTGFEPASRPLEGVVPPAFVAKLKVARQGKVTVPRCRGPESNRLNRCTATCIRAARYGDKGVQGHR</sequence>
<gene>
    <name evidence="1" type="ORF">R0G64_16820</name>
</gene>
<comment type="caution">
    <text evidence="1">The sequence shown here is derived from an EMBL/GenBank/DDBJ whole genome shotgun (WGS) entry which is preliminary data.</text>
</comment>
<protein>
    <submittedName>
        <fullName evidence="1">Uncharacterized protein</fullName>
    </submittedName>
</protein>
<name>A0ABU3XT29_9GAMM</name>
<organism evidence="1 2">
    <name type="scientific">Metapseudomonas otitidis</name>
    <dbReference type="NCBI Taxonomy" id="319939"/>
    <lineage>
        <taxon>Bacteria</taxon>
        <taxon>Pseudomonadati</taxon>
        <taxon>Pseudomonadota</taxon>
        <taxon>Gammaproteobacteria</taxon>
        <taxon>Pseudomonadales</taxon>
        <taxon>Pseudomonadaceae</taxon>
        <taxon>Metapseudomonas</taxon>
    </lineage>
</organism>
<dbReference type="Proteomes" id="UP001273935">
    <property type="component" value="Unassembled WGS sequence"/>
</dbReference>
<dbReference type="EMBL" id="JAWJUL010000063">
    <property type="protein sequence ID" value="MDV3441090.1"/>
    <property type="molecule type" value="Genomic_DNA"/>
</dbReference>
<reference evidence="1 2" key="1">
    <citation type="submission" date="2023-10" db="EMBL/GenBank/DDBJ databases">
        <title>Pseudomonas otitidis isolated from a paediatric patient with cystic fibrosis in Chile.</title>
        <authorList>
            <person name="Amsteins-Romero L."/>
            <person name="Opazo-Capurro A."/>
            <person name="Matus-Kohler M."/>
            <person name="Gonzalez-Rocha G."/>
        </authorList>
    </citation>
    <scope>NUCLEOTIDE SEQUENCE [LARGE SCALE GENOMIC DNA]</scope>
    <source>
        <strain evidence="1 2">P-714</strain>
    </source>
</reference>
<accession>A0ABU3XT29</accession>
<keyword evidence="2" id="KW-1185">Reference proteome</keyword>
<evidence type="ECO:0000313" key="1">
    <source>
        <dbReference type="EMBL" id="MDV3441090.1"/>
    </source>
</evidence>